<evidence type="ECO:0000313" key="2">
    <source>
        <dbReference type="EMBL" id="SDF11744.1"/>
    </source>
</evidence>
<organism evidence="2 3">
    <name type="scientific">Limimaricola pyoseonensis</name>
    <dbReference type="NCBI Taxonomy" id="521013"/>
    <lineage>
        <taxon>Bacteria</taxon>
        <taxon>Pseudomonadati</taxon>
        <taxon>Pseudomonadota</taxon>
        <taxon>Alphaproteobacteria</taxon>
        <taxon>Rhodobacterales</taxon>
        <taxon>Paracoccaceae</taxon>
        <taxon>Limimaricola</taxon>
    </lineage>
</organism>
<dbReference type="AlphaFoldDB" id="A0A1G7IGT5"/>
<accession>A0A1G7IGT5</accession>
<feature type="compositionally biased region" description="Polar residues" evidence="1">
    <location>
        <begin position="197"/>
        <end position="211"/>
    </location>
</feature>
<dbReference type="Proteomes" id="UP000198922">
    <property type="component" value="Unassembled WGS sequence"/>
</dbReference>
<feature type="region of interest" description="Disordered" evidence="1">
    <location>
        <begin position="146"/>
        <end position="211"/>
    </location>
</feature>
<protein>
    <submittedName>
        <fullName evidence="2">Uncharacterized protein</fullName>
    </submittedName>
</protein>
<gene>
    <name evidence="2" type="ORF">SAMN04488567_3456</name>
</gene>
<name>A0A1G7IGT5_9RHOB</name>
<feature type="region of interest" description="Disordered" evidence="1">
    <location>
        <begin position="242"/>
        <end position="270"/>
    </location>
</feature>
<feature type="compositionally biased region" description="Polar residues" evidence="1">
    <location>
        <begin position="242"/>
        <end position="261"/>
    </location>
</feature>
<sequence length="270" mass="28718">MRPPISDGVMALAHIVGAVCRDRVDVLVAGDLVQQFRKHGGITGPAVRDLDSPNLQRVFVDPEEDLAPQASLWPAVLSCVPFAFPSALIPFGIVLGPMADNASLSIRKCSGPGEPRQGISTANVFWRRHEVLRSGTNQSRPIICKRLSTKPLSGGAPGRTAISSSGRPEWRRRYSSDGDPSCHSGAASRPCRDRTRSSGSHASSAPRYNQTSSWSCSSAAWVCGSCVPATMLDFGDESRQSVSATESSVSKVGQTLPQTGGRNRVSGHHS</sequence>
<evidence type="ECO:0000313" key="3">
    <source>
        <dbReference type="Proteomes" id="UP000198922"/>
    </source>
</evidence>
<proteinExistence type="predicted"/>
<dbReference type="EMBL" id="FNAT01000007">
    <property type="protein sequence ID" value="SDF11744.1"/>
    <property type="molecule type" value="Genomic_DNA"/>
</dbReference>
<keyword evidence="3" id="KW-1185">Reference proteome</keyword>
<evidence type="ECO:0000256" key="1">
    <source>
        <dbReference type="SAM" id="MobiDB-lite"/>
    </source>
</evidence>
<reference evidence="3" key="1">
    <citation type="submission" date="2016-10" db="EMBL/GenBank/DDBJ databases">
        <authorList>
            <person name="Varghese N."/>
            <person name="Submissions S."/>
        </authorList>
    </citation>
    <scope>NUCLEOTIDE SEQUENCE [LARGE SCALE GENOMIC DNA]</scope>
    <source>
        <strain evidence="3">DSM 21424</strain>
    </source>
</reference>